<feature type="region of interest" description="Disordered" evidence="1">
    <location>
        <begin position="119"/>
        <end position="143"/>
    </location>
</feature>
<reference evidence="2" key="2">
    <citation type="submission" date="2020-09" db="EMBL/GenBank/DDBJ databases">
        <authorList>
            <person name="Sun Q."/>
            <person name="Ohkuma M."/>
        </authorList>
    </citation>
    <scope>NUCLEOTIDE SEQUENCE</scope>
    <source>
        <strain evidence="2">JCM 3302</strain>
    </source>
</reference>
<sequence>MARMRVEGDDLVVRPALWEKAAARHGNVRVPLTAVCRVTVETDWWRTVRGSRRRGTCVPGLVCIGTRAHQGGEDFIAVRPGRPLVCVELRPSAPLRLLVVAARTQSQAEALARAVRRAAPRIDESTPWRQPLPVPPETEDPGG</sequence>
<keyword evidence="3" id="KW-1185">Reference proteome</keyword>
<dbReference type="RefSeq" id="WP_189901816.1">
    <property type="nucleotide sequence ID" value="NZ_BNBC01000017.1"/>
</dbReference>
<proteinExistence type="predicted"/>
<evidence type="ECO:0000256" key="1">
    <source>
        <dbReference type="SAM" id="MobiDB-lite"/>
    </source>
</evidence>
<gene>
    <name evidence="2" type="ORF">GCM10014715_38220</name>
</gene>
<dbReference type="EMBL" id="BNBC01000017">
    <property type="protein sequence ID" value="GHE79380.1"/>
    <property type="molecule type" value="Genomic_DNA"/>
</dbReference>
<dbReference type="AlphaFoldDB" id="A0A918ZZ94"/>
<evidence type="ECO:0000313" key="3">
    <source>
        <dbReference type="Proteomes" id="UP000641386"/>
    </source>
</evidence>
<protein>
    <submittedName>
        <fullName evidence="2">Uncharacterized protein</fullName>
    </submittedName>
</protein>
<organism evidence="2 3">
    <name type="scientific">Streptomyces spiralis</name>
    <dbReference type="NCBI Taxonomy" id="66376"/>
    <lineage>
        <taxon>Bacteria</taxon>
        <taxon>Bacillati</taxon>
        <taxon>Actinomycetota</taxon>
        <taxon>Actinomycetes</taxon>
        <taxon>Kitasatosporales</taxon>
        <taxon>Streptomycetaceae</taxon>
        <taxon>Streptomyces</taxon>
    </lineage>
</organism>
<reference evidence="2" key="1">
    <citation type="journal article" date="2014" name="Int. J. Syst. Evol. Microbiol.">
        <title>Complete genome sequence of Corynebacterium casei LMG S-19264T (=DSM 44701T), isolated from a smear-ripened cheese.</title>
        <authorList>
            <consortium name="US DOE Joint Genome Institute (JGI-PGF)"/>
            <person name="Walter F."/>
            <person name="Albersmeier A."/>
            <person name="Kalinowski J."/>
            <person name="Ruckert C."/>
        </authorList>
    </citation>
    <scope>NUCLEOTIDE SEQUENCE</scope>
    <source>
        <strain evidence="2">JCM 3302</strain>
    </source>
</reference>
<accession>A0A918ZZ94</accession>
<dbReference type="Proteomes" id="UP000641386">
    <property type="component" value="Unassembled WGS sequence"/>
</dbReference>
<evidence type="ECO:0000313" key="2">
    <source>
        <dbReference type="EMBL" id="GHE79380.1"/>
    </source>
</evidence>
<comment type="caution">
    <text evidence="2">The sequence shown here is derived from an EMBL/GenBank/DDBJ whole genome shotgun (WGS) entry which is preliminary data.</text>
</comment>
<name>A0A918ZZ94_9ACTN</name>